<dbReference type="Proteomes" id="UP000820669">
    <property type="component" value="Unassembled WGS sequence"/>
</dbReference>
<evidence type="ECO:0000313" key="2">
    <source>
        <dbReference type="Proteomes" id="UP000820669"/>
    </source>
</evidence>
<protein>
    <recommendedName>
        <fullName evidence="3">DUF559 domain-containing protein</fullName>
    </recommendedName>
</protein>
<evidence type="ECO:0008006" key="3">
    <source>
        <dbReference type="Google" id="ProtNLM"/>
    </source>
</evidence>
<dbReference type="RefSeq" id="WP_169382449.1">
    <property type="nucleotide sequence ID" value="NZ_JAAXLA010000030.1"/>
</dbReference>
<evidence type="ECO:0000313" key="1">
    <source>
        <dbReference type="EMBL" id="NMH99003.1"/>
    </source>
</evidence>
<organism evidence="1 2">
    <name type="scientific">Pseudonocardia acidicola</name>
    <dbReference type="NCBI Taxonomy" id="2724939"/>
    <lineage>
        <taxon>Bacteria</taxon>
        <taxon>Bacillati</taxon>
        <taxon>Actinomycetota</taxon>
        <taxon>Actinomycetes</taxon>
        <taxon>Pseudonocardiales</taxon>
        <taxon>Pseudonocardiaceae</taxon>
        <taxon>Pseudonocardia</taxon>
    </lineage>
</organism>
<keyword evidence="2" id="KW-1185">Reference proteome</keyword>
<reference evidence="1 2" key="1">
    <citation type="submission" date="2020-04" db="EMBL/GenBank/DDBJ databases">
        <authorList>
            <person name="Klaysubun C."/>
            <person name="Duangmal K."/>
            <person name="Lipun K."/>
        </authorList>
    </citation>
    <scope>NUCLEOTIDE SEQUENCE [LARGE SCALE GENOMIC DNA]</scope>
    <source>
        <strain evidence="1 2">K10HN5</strain>
    </source>
</reference>
<name>A0ABX1SET7_9PSEU</name>
<accession>A0ABX1SET7</accession>
<comment type="caution">
    <text evidence="1">The sequence shown here is derived from an EMBL/GenBank/DDBJ whole genome shotgun (WGS) entry which is preliminary data.</text>
</comment>
<dbReference type="EMBL" id="JAAXLA010000030">
    <property type="protein sequence ID" value="NMH99003.1"/>
    <property type="molecule type" value="Genomic_DNA"/>
</dbReference>
<sequence length="290" mass="31851">MLDGPFRGSDVLACGVLTPGVLRGPRFRRLFPDVYLRAGATVDLRTLSRAAFLFVERRGGVLNGYSAAELLGCSCGPVRTPAEVLVARHVKPQRGLRVTRGAAAPSELVDADGCRLTSPLRTAWDLARREPLVEAVVAVDALARRGAFAPKTLLQLRALQPGARGCRQLDRVVALADPGAESPMETRLRLLLVLAGLPAPVVQYRLFDEHGFVLARFDLAYPDALLAIEYDGDRHVDELDRRRDVRTGRHGWHTIRFGKGDLTRTPQTTLTAVRDIYRRRRALLAAPTAP</sequence>
<gene>
    <name evidence="1" type="ORF">HF526_17050</name>
</gene>
<proteinExistence type="predicted"/>